<dbReference type="InterPro" id="IPR036754">
    <property type="entry name" value="YbaK/aa-tRNA-synt-asso_dom_sf"/>
</dbReference>
<dbReference type="PANTHER" id="PTHR30411:SF1">
    <property type="entry name" value="CYTOPLASMIC PROTEIN"/>
    <property type="match status" value="1"/>
</dbReference>
<dbReference type="GO" id="GO:0002161">
    <property type="term" value="F:aminoacyl-tRNA deacylase activity"/>
    <property type="evidence" value="ECO:0007669"/>
    <property type="project" value="InterPro"/>
</dbReference>
<dbReference type="EMBL" id="VBPB01000051">
    <property type="protein sequence ID" value="TMQ73683.1"/>
    <property type="molecule type" value="Genomic_DNA"/>
</dbReference>
<sequence length="163" mass="17093">MSADALPPLDLADFLRARALDAEIVAPGVPMPTVDAAAAVLGVEPERIFKSILFSARDGRCVMAVACGKARVDVERLAALTGLAGLRLASPEVALQVTGYPAGGTPPVGHRERFAVVVDARVAAQEWGWAGGGRKELMVRIRSADIVRLTGARVAEIVRDVVS</sequence>
<comment type="caution">
    <text evidence="2">The sequence shown here is derived from an EMBL/GenBank/DDBJ whole genome shotgun (WGS) entry which is preliminary data.</text>
</comment>
<reference evidence="2 3" key="1">
    <citation type="journal article" date="2019" name="Nat. Microbiol.">
        <title>Mediterranean grassland soil C-N compound turnover is dependent on rainfall and depth, and is mediated by genomically divergent microorganisms.</title>
        <authorList>
            <person name="Diamond S."/>
            <person name="Andeer P.F."/>
            <person name="Li Z."/>
            <person name="Crits-Christoph A."/>
            <person name="Burstein D."/>
            <person name="Anantharaman K."/>
            <person name="Lane K.R."/>
            <person name="Thomas B.C."/>
            <person name="Pan C."/>
            <person name="Northen T.R."/>
            <person name="Banfield J.F."/>
        </authorList>
    </citation>
    <scope>NUCLEOTIDE SEQUENCE [LARGE SCALE GENOMIC DNA]</scope>
    <source>
        <strain evidence="2">WS_11</strain>
    </source>
</reference>
<protein>
    <submittedName>
        <fullName evidence="2">YbaK/EbsC family protein</fullName>
    </submittedName>
</protein>
<dbReference type="Pfam" id="PF04073">
    <property type="entry name" value="tRNA_edit"/>
    <property type="match status" value="1"/>
</dbReference>
<accession>A0A538UCR8</accession>
<dbReference type="PANTHER" id="PTHR30411">
    <property type="entry name" value="CYTOPLASMIC PROTEIN"/>
    <property type="match status" value="1"/>
</dbReference>
<dbReference type="Proteomes" id="UP000319771">
    <property type="component" value="Unassembled WGS sequence"/>
</dbReference>
<gene>
    <name evidence="2" type="ORF">E6K81_03475</name>
</gene>
<evidence type="ECO:0000313" key="3">
    <source>
        <dbReference type="Proteomes" id="UP000319771"/>
    </source>
</evidence>
<feature type="domain" description="YbaK/aminoacyl-tRNA synthetase-associated" evidence="1">
    <location>
        <begin position="30"/>
        <end position="149"/>
    </location>
</feature>
<organism evidence="2 3">
    <name type="scientific">Eiseniibacteriota bacterium</name>
    <dbReference type="NCBI Taxonomy" id="2212470"/>
    <lineage>
        <taxon>Bacteria</taxon>
        <taxon>Candidatus Eiseniibacteriota</taxon>
    </lineage>
</organism>
<evidence type="ECO:0000259" key="1">
    <source>
        <dbReference type="Pfam" id="PF04073"/>
    </source>
</evidence>
<name>A0A538UCR8_UNCEI</name>
<dbReference type="AlphaFoldDB" id="A0A538UCR8"/>
<evidence type="ECO:0000313" key="2">
    <source>
        <dbReference type="EMBL" id="TMQ73683.1"/>
    </source>
</evidence>
<dbReference type="Gene3D" id="3.90.960.10">
    <property type="entry name" value="YbaK/aminoacyl-tRNA synthetase-associated domain"/>
    <property type="match status" value="1"/>
</dbReference>
<dbReference type="InterPro" id="IPR007214">
    <property type="entry name" value="YbaK/aa-tRNA-synth-assoc-dom"/>
</dbReference>
<proteinExistence type="predicted"/>
<dbReference type="SUPFAM" id="SSF55826">
    <property type="entry name" value="YbaK/ProRS associated domain"/>
    <property type="match status" value="1"/>
</dbReference>